<gene>
    <name evidence="4" type="ORF">CEXT_74501</name>
</gene>
<comment type="similarity">
    <text evidence="2">Belongs to the OSBP family.</text>
</comment>
<keyword evidence="5" id="KW-1185">Reference proteome</keyword>
<name>A0AAV4VDC5_CAEEX</name>
<accession>A0AAV4VDC5</accession>
<sequence length="78" mass="9059">MPMNYSFNTREDLGFRLVCEQVSHHPPVSAFHAESEDFQFYGNIHPPQVLGEVPRDKTGRNAHCASPQVRFRFLYSYT</sequence>
<evidence type="ECO:0000313" key="4">
    <source>
        <dbReference type="EMBL" id="GIY68406.1"/>
    </source>
</evidence>
<dbReference type="InterPro" id="IPR037239">
    <property type="entry name" value="OSBP_sf"/>
</dbReference>
<dbReference type="InterPro" id="IPR000648">
    <property type="entry name" value="Oxysterol-bd"/>
</dbReference>
<evidence type="ECO:0000256" key="1">
    <source>
        <dbReference type="ARBA" id="ARBA00023121"/>
    </source>
</evidence>
<dbReference type="Pfam" id="PF01237">
    <property type="entry name" value="Oxysterol_BP"/>
    <property type="match status" value="1"/>
</dbReference>
<dbReference type="GO" id="GO:0097038">
    <property type="term" value="C:perinuclear endoplasmic reticulum"/>
    <property type="evidence" value="ECO:0007669"/>
    <property type="project" value="TreeGrafter"/>
</dbReference>
<dbReference type="EMBL" id="BPLR01014373">
    <property type="protein sequence ID" value="GIY68406.1"/>
    <property type="molecule type" value="Genomic_DNA"/>
</dbReference>
<evidence type="ECO:0000256" key="3">
    <source>
        <dbReference type="RuleBase" id="RU003845"/>
    </source>
</evidence>
<evidence type="ECO:0000256" key="2">
    <source>
        <dbReference type="RuleBase" id="RU003844"/>
    </source>
</evidence>
<dbReference type="PANTHER" id="PTHR10972">
    <property type="entry name" value="OXYSTEROL-BINDING PROTEIN-RELATED"/>
    <property type="match status" value="1"/>
</dbReference>
<protein>
    <recommendedName>
        <fullName evidence="3">Oxysterol-binding protein</fullName>
    </recommendedName>
</protein>
<dbReference type="PROSITE" id="PS01013">
    <property type="entry name" value="OSBP"/>
    <property type="match status" value="1"/>
</dbReference>
<dbReference type="GO" id="GO:0005829">
    <property type="term" value="C:cytosol"/>
    <property type="evidence" value="ECO:0007669"/>
    <property type="project" value="TreeGrafter"/>
</dbReference>
<keyword evidence="3" id="KW-0813">Transport</keyword>
<dbReference type="GO" id="GO:0005886">
    <property type="term" value="C:plasma membrane"/>
    <property type="evidence" value="ECO:0007669"/>
    <property type="project" value="TreeGrafter"/>
</dbReference>
<dbReference type="AlphaFoldDB" id="A0AAV4VDC5"/>
<dbReference type="GO" id="GO:0032934">
    <property type="term" value="F:sterol binding"/>
    <property type="evidence" value="ECO:0007669"/>
    <property type="project" value="TreeGrafter"/>
</dbReference>
<keyword evidence="1" id="KW-0446">Lipid-binding</keyword>
<dbReference type="Proteomes" id="UP001054945">
    <property type="component" value="Unassembled WGS sequence"/>
</dbReference>
<dbReference type="InterPro" id="IPR018494">
    <property type="entry name" value="Oxysterol-bd_CS"/>
</dbReference>
<dbReference type="GO" id="GO:0006869">
    <property type="term" value="P:lipid transport"/>
    <property type="evidence" value="ECO:0007669"/>
    <property type="project" value="UniProtKB-KW"/>
</dbReference>
<organism evidence="4 5">
    <name type="scientific">Caerostris extrusa</name>
    <name type="common">Bark spider</name>
    <name type="synonym">Caerostris bankana</name>
    <dbReference type="NCBI Taxonomy" id="172846"/>
    <lineage>
        <taxon>Eukaryota</taxon>
        <taxon>Metazoa</taxon>
        <taxon>Ecdysozoa</taxon>
        <taxon>Arthropoda</taxon>
        <taxon>Chelicerata</taxon>
        <taxon>Arachnida</taxon>
        <taxon>Araneae</taxon>
        <taxon>Araneomorphae</taxon>
        <taxon>Entelegynae</taxon>
        <taxon>Araneoidea</taxon>
        <taxon>Araneidae</taxon>
        <taxon>Caerostris</taxon>
    </lineage>
</organism>
<proteinExistence type="inferred from homology"/>
<keyword evidence="3" id="KW-0445">Lipid transport</keyword>
<dbReference type="PANTHER" id="PTHR10972:SF209">
    <property type="entry name" value="OXYSTEROL-BINDING PROTEIN"/>
    <property type="match status" value="1"/>
</dbReference>
<reference evidence="4 5" key="1">
    <citation type="submission" date="2021-06" db="EMBL/GenBank/DDBJ databases">
        <title>Caerostris extrusa draft genome.</title>
        <authorList>
            <person name="Kono N."/>
            <person name="Arakawa K."/>
        </authorList>
    </citation>
    <scope>NUCLEOTIDE SEQUENCE [LARGE SCALE GENOMIC DNA]</scope>
</reference>
<evidence type="ECO:0000313" key="5">
    <source>
        <dbReference type="Proteomes" id="UP001054945"/>
    </source>
</evidence>
<dbReference type="SUPFAM" id="SSF144000">
    <property type="entry name" value="Oxysterol-binding protein-like"/>
    <property type="match status" value="1"/>
</dbReference>
<dbReference type="Gene3D" id="2.40.160.120">
    <property type="match status" value="1"/>
</dbReference>
<comment type="caution">
    <text evidence="4">The sequence shown here is derived from an EMBL/GenBank/DDBJ whole genome shotgun (WGS) entry which is preliminary data.</text>
</comment>